<evidence type="ECO:0000256" key="1">
    <source>
        <dbReference type="ARBA" id="ARBA00022723"/>
    </source>
</evidence>
<dbReference type="EC" id="3.5.4.39" evidence="4 5"/>
<comment type="catalytic activity">
    <reaction evidence="4">
        <text>GTP + H2O = 7,8-dihydroneopterin 2',3'-cyclic phosphate + formate + diphosphate + H(+)</text>
        <dbReference type="Rhea" id="RHEA:25860"/>
        <dbReference type="ChEBI" id="CHEBI:15377"/>
        <dbReference type="ChEBI" id="CHEBI:15378"/>
        <dbReference type="ChEBI" id="CHEBI:15740"/>
        <dbReference type="ChEBI" id="CHEBI:33019"/>
        <dbReference type="ChEBI" id="CHEBI:37565"/>
        <dbReference type="ChEBI" id="CHEBI:58854"/>
        <dbReference type="EC" id="3.5.4.39"/>
    </reaction>
</comment>
<proteinExistence type="inferred from homology"/>
<comment type="similarity">
    <text evidence="4">Belongs to the GTP cyclohydrolase IV family.</text>
</comment>
<sequence length="315" mass="35155">MLPDVQLLSPEIPIGLSRVGATGIKKLVEVQREGKRPIILISTFDVFVDLPAHLKGVNLSRNFEVIDEVLETLTAKPIENIEDLVVEIANQLLARHEYATKAEAKMNSELIMRKRTPRTKQKTQEVVKIFGEAMLSRDGNKIVMVGVEVTGITACPCAQELVKASSAERLAKLGFDEKTIQKILDTIPVATHNQRGKAMLKVQVTDSFKVPIAKLIEVAKSSMSYETYEILKREDELVVVEAAHRNTRFVEDGVRYMAMELLKAFPDAPGDIIAFLRQENEESIHQHNVVAERYATFEELRNEIGFSDASGGNSN</sequence>
<dbReference type="NCBIfam" id="TIGR00294">
    <property type="entry name" value="GTP cyclohydrolase MptA"/>
    <property type="match status" value="1"/>
</dbReference>
<keyword evidence="2 4" id="KW-0378">Hydrolase</keyword>
<dbReference type="PANTHER" id="PTHR36445:SF1">
    <property type="entry name" value="GTP CYCLOHYDROLASE MPTA"/>
    <property type="match status" value="1"/>
</dbReference>
<dbReference type="GO" id="GO:2001118">
    <property type="term" value="P:tetrahydromethanopterin biosynthetic process"/>
    <property type="evidence" value="ECO:0007669"/>
    <property type="project" value="UniProtKB-UniRule"/>
</dbReference>
<gene>
    <name evidence="4" type="primary">mptA</name>
    <name evidence="6" type="ORF">ENW66_08065</name>
</gene>
<dbReference type="GO" id="GO:0003934">
    <property type="term" value="F:GTP cyclohydrolase I activity"/>
    <property type="evidence" value="ECO:0007669"/>
    <property type="project" value="InterPro"/>
</dbReference>
<evidence type="ECO:0000313" key="6">
    <source>
        <dbReference type="EMBL" id="HFW32882.1"/>
    </source>
</evidence>
<comment type="cofactor">
    <cofactor evidence="4">
        <name>Fe(2+)</name>
        <dbReference type="ChEBI" id="CHEBI:29033"/>
    </cofactor>
    <text evidence="4">Binds 1 Fe(2+) ion per subunit.</text>
</comment>
<dbReference type="UniPathway" id="UPA00065"/>
<dbReference type="AlphaFoldDB" id="A0A7C3RA35"/>
<dbReference type="InterPro" id="IPR022840">
    <property type="entry name" value="GTP_cyclohydrolase_MptA"/>
</dbReference>
<keyword evidence="1 4" id="KW-0479">Metal-binding</keyword>
<evidence type="ECO:0000256" key="5">
    <source>
        <dbReference type="NCBIfam" id="TIGR00294"/>
    </source>
</evidence>
<feature type="site" description="May be catalytically important" evidence="4">
    <location>
        <position position="155"/>
    </location>
</feature>
<reference evidence="6" key="1">
    <citation type="journal article" date="2020" name="mSystems">
        <title>Genome- and Community-Level Interaction Insights into Carbon Utilization and Element Cycling Functions of Hydrothermarchaeota in Hydrothermal Sediment.</title>
        <authorList>
            <person name="Zhou Z."/>
            <person name="Liu Y."/>
            <person name="Xu W."/>
            <person name="Pan J."/>
            <person name="Luo Z.H."/>
            <person name="Li M."/>
        </authorList>
    </citation>
    <scope>NUCLEOTIDE SEQUENCE [LARGE SCALE GENOMIC DNA]</scope>
    <source>
        <strain evidence="6">SpSt-87</strain>
    </source>
</reference>
<protein>
    <recommendedName>
        <fullName evidence="4 5">GTP cyclohydrolase MptA</fullName>
        <ecNumber evidence="4 5">3.5.4.39</ecNumber>
    </recommendedName>
    <alternativeName>
        <fullName evidence="4">GTP cyclohydrolase IV</fullName>
    </alternativeName>
</protein>
<accession>A0A7C3RA35</accession>
<name>A0A7C3RA35_ARCFL</name>
<dbReference type="Gene3D" id="3.10.270.10">
    <property type="entry name" value="Urate Oxidase"/>
    <property type="match status" value="1"/>
</dbReference>
<dbReference type="GO" id="GO:0005506">
    <property type="term" value="F:iron ion binding"/>
    <property type="evidence" value="ECO:0007669"/>
    <property type="project" value="UniProtKB-UniRule"/>
</dbReference>
<dbReference type="GO" id="GO:0044682">
    <property type="term" value="F:GTP cyclohydrolase IV activity"/>
    <property type="evidence" value="ECO:0007669"/>
    <property type="project" value="UniProtKB-UniRule"/>
</dbReference>
<organism evidence="6">
    <name type="scientific">Archaeoglobus fulgidus</name>
    <dbReference type="NCBI Taxonomy" id="2234"/>
    <lineage>
        <taxon>Archaea</taxon>
        <taxon>Methanobacteriati</taxon>
        <taxon>Methanobacteriota</taxon>
        <taxon>Archaeoglobi</taxon>
        <taxon>Archaeoglobales</taxon>
        <taxon>Archaeoglobaceae</taxon>
        <taxon>Archaeoglobus</taxon>
    </lineage>
</organism>
<comment type="caution">
    <text evidence="6">The sequence shown here is derived from an EMBL/GenBank/DDBJ whole genome shotgun (WGS) entry which is preliminary data.</text>
</comment>
<comment type="subunit">
    <text evidence="4">Homodimer.</text>
</comment>
<dbReference type="InterPro" id="IPR003801">
    <property type="entry name" value="GTP_cyclohydrolase_FolE2/MptA"/>
</dbReference>
<keyword evidence="3 4" id="KW-0408">Iron</keyword>
<evidence type="ECO:0000256" key="2">
    <source>
        <dbReference type="ARBA" id="ARBA00022801"/>
    </source>
</evidence>
<dbReference type="HAMAP" id="MF_01527_A">
    <property type="entry name" value="GTP_cyclohydrol_A"/>
    <property type="match status" value="1"/>
</dbReference>
<dbReference type="EMBL" id="DTLB01000047">
    <property type="protein sequence ID" value="HFW32882.1"/>
    <property type="molecule type" value="Genomic_DNA"/>
</dbReference>
<comment type="function">
    <text evidence="4">Converts GTP to 7,8-dihydro-D-neopterin 2',3'-cyclic phosphate, the first intermediate in the biosynthesis of coenzyme methanopterin.</text>
</comment>
<evidence type="ECO:0000256" key="4">
    <source>
        <dbReference type="HAMAP-Rule" id="MF_01527"/>
    </source>
</evidence>
<dbReference type="PANTHER" id="PTHR36445">
    <property type="entry name" value="GTP CYCLOHYDROLASE MPTA"/>
    <property type="match status" value="1"/>
</dbReference>
<comment type="pathway">
    <text evidence="4">Cofactor biosynthesis; 5,6,7,8-tetrahydromethanopterin biosynthesis.</text>
</comment>
<dbReference type="Pfam" id="PF02649">
    <property type="entry name" value="GCHY-1"/>
    <property type="match status" value="1"/>
</dbReference>
<evidence type="ECO:0000256" key="3">
    <source>
        <dbReference type="ARBA" id="ARBA00023004"/>
    </source>
</evidence>